<evidence type="ECO:0000256" key="4">
    <source>
        <dbReference type="ARBA" id="ARBA00023242"/>
    </source>
</evidence>
<reference evidence="7" key="1">
    <citation type="submission" date="2021-03" db="EMBL/GenBank/DDBJ databases">
        <title>Draft genome sequence of rust myrtle Austropuccinia psidii MF-1, a brazilian biotype.</title>
        <authorList>
            <person name="Quecine M.C."/>
            <person name="Pachon D.M.R."/>
            <person name="Bonatelli M.L."/>
            <person name="Correr F.H."/>
            <person name="Franceschini L.M."/>
            <person name="Leite T.F."/>
            <person name="Margarido G.R.A."/>
            <person name="Almeida C.A."/>
            <person name="Ferrarezi J.A."/>
            <person name="Labate C.A."/>
        </authorList>
    </citation>
    <scope>NUCLEOTIDE SEQUENCE</scope>
    <source>
        <strain evidence="7">MF-1</strain>
    </source>
</reference>
<keyword evidence="4" id="KW-0539">Nucleus</keyword>
<feature type="compositionally biased region" description="Polar residues" evidence="5">
    <location>
        <begin position="61"/>
        <end position="73"/>
    </location>
</feature>
<feature type="region of interest" description="Disordered" evidence="5">
    <location>
        <begin position="1049"/>
        <end position="1095"/>
    </location>
</feature>
<organism evidence="7 8">
    <name type="scientific">Austropuccinia psidii MF-1</name>
    <dbReference type="NCBI Taxonomy" id="1389203"/>
    <lineage>
        <taxon>Eukaryota</taxon>
        <taxon>Fungi</taxon>
        <taxon>Dikarya</taxon>
        <taxon>Basidiomycota</taxon>
        <taxon>Pucciniomycotina</taxon>
        <taxon>Pucciniomycetes</taxon>
        <taxon>Pucciniales</taxon>
        <taxon>Sphaerophragmiaceae</taxon>
        <taxon>Austropuccinia</taxon>
    </lineage>
</organism>
<name>A0A9Q3F5H7_9BASI</name>
<feature type="non-terminal residue" evidence="7">
    <location>
        <position position="1095"/>
    </location>
</feature>
<accession>A0A9Q3F5H7</accession>
<dbReference type="Gene3D" id="2.60.120.650">
    <property type="entry name" value="Cupin"/>
    <property type="match status" value="1"/>
</dbReference>
<comment type="subcellular location">
    <subcellularLocation>
        <location evidence="1">Nucleus</location>
    </subcellularLocation>
</comment>
<dbReference type="InterPro" id="IPR048615">
    <property type="entry name" value="KDM5_C-hel"/>
</dbReference>
<feature type="compositionally biased region" description="Low complexity" evidence="5">
    <location>
        <begin position="962"/>
        <end position="984"/>
    </location>
</feature>
<keyword evidence="2" id="KW-0479">Metal-binding</keyword>
<dbReference type="Proteomes" id="UP000765509">
    <property type="component" value="Unassembled WGS sequence"/>
</dbReference>
<dbReference type="Pfam" id="PF02373">
    <property type="entry name" value="JmjC"/>
    <property type="match status" value="1"/>
</dbReference>
<dbReference type="InterPro" id="IPR004198">
    <property type="entry name" value="Znf_C5HC2"/>
</dbReference>
<feature type="compositionally biased region" description="Low complexity" evidence="5">
    <location>
        <begin position="996"/>
        <end position="1015"/>
    </location>
</feature>
<dbReference type="OrthoDB" id="1678912at2759"/>
<feature type="compositionally biased region" description="Low complexity" evidence="5">
    <location>
        <begin position="931"/>
        <end position="940"/>
    </location>
</feature>
<dbReference type="InterPro" id="IPR011011">
    <property type="entry name" value="Znf_FYVE_PHD"/>
</dbReference>
<dbReference type="PANTHER" id="PTHR10694:SF33">
    <property type="entry name" value="LYSINE-SPECIFIC DEMETHYLASE 5"/>
    <property type="match status" value="1"/>
</dbReference>
<dbReference type="Pfam" id="PF02928">
    <property type="entry name" value="zf-C5HC2"/>
    <property type="match status" value="1"/>
</dbReference>
<dbReference type="PANTHER" id="PTHR10694">
    <property type="entry name" value="LYSINE-SPECIFIC DEMETHYLASE"/>
    <property type="match status" value="1"/>
</dbReference>
<keyword evidence="8" id="KW-1185">Reference proteome</keyword>
<comment type="caution">
    <text evidence="7">The sequence shown here is derived from an EMBL/GenBank/DDBJ whole genome shotgun (WGS) entry which is preliminary data.</text>
</comment>
<feature type="region of interest" description="Disordered" evidence="5">
    <location>
        <begin position="649"/>
        <end position="669"/>
    </location>
</feature>
<evidence type="ECO:0000256" key="5">
    <source>
        <dbReference type="SAM" id="MobiDB-lite"/>
    </source>
</evidence>
<dbReference type="GO" id="GO:0000785">
    <property type="term" value="C:chromatin"/>
    <property type="evidence" value="ECO:0007669"/>
    <property type="project" value="TreeGrafter"/>
</dbReference>
<evidence type="ECO:0000256" key="2">
    <source>
        <dbReference type="ARBA" id="ARBA00022723"/>
    </source>
</evidence>
<feature type="compositionally biased region" description="Polar residues" evidence="5">
    <location>
        <begin position="721"/>
        <end position="741"/>
    </location>
</feature>
<protein>
    <recommendedName>
        <fullName evidence="6">JmjC domain-containing protein</fullName>
    </recommendedName>
</protein>
<dbReference type="SUPFAM" id="SSF51197">
    <property type="entry name" value="Clavaminate synthase-like"/>
    <property type="match status" value="1"/>
</dbReference>
<dbReference type="GO" id="GO:0034647">
    <property type="term" value="F:histone H3K4me/H3K4me2/H3K4me3 demethylase activity"/>
    <property type="evidence" value="ECO:0007669"/>
    <property type="project" value="TreeGrafter"/>
</dbReference>
<feature type="domain" description="JmjC" evidence="6">
    <location>
        <begin position="161"/>
        <end position="327"/>
    </location>
</feature>
<sequence>FHLQCLTPPLISVPDGNWYCDSCIVSTGNEFGFEEGKEHTLSSFQRRADGFKKNWLETHSIPPQKQTSTSSIVKNEDNISLETKKDDAENNGNDENDDRISSPWLTQAFKDELILEDFIEREFWRLVESQSETVEIEYGADIHSATYGSGFPNLEKHPFEPYSRDGWNLNNLPIAPGSLLRFIKSDVAGMTQPWIYVGMVFSTFAWHKEDHYTYSINYHHWGDTKTWYGVPGEDDEKLEEAMKTAAPELFEQQPDLMYQLVTLISPGRLKRAGVRTYVCDQRPNEFVVTCPRSYHSGFNHGFNLNEAVNFCLPDWLPEGNLCIKHYKALQKMPVFSHDELLVTIFHNEKSPRVSRWLLPHFREMVERELADRQKALEQISNLLPDVVIQPNDLPEDQVQCYHCKSFAFLSQVTSPTSSKVSCLDHSHIFASDEKVLRYKYSDDDLQAMLQRVNSRSIKAGRIVDMTGIEQRTSGRKRKPSAALLEAARAALPLAQKIKLAHSSSSLTRQVSSEGLARVYTESVVANESSIDCDEDEKMEVASVASDLAIKSSTKLDEEEVIDDSSDTDGKLPLILSDSQTSNTLARSSLPTVPALSVISHPRSIGKPQTVKTCRNVLLNDKLGSKIEAQFSSGLRGNDSQTISSTLNSRLPDELNNVGNSDLSKPVGRSFKDTDDMMTLYKSSTLREEVLGSTTSYVAPVIAQIDIGGSASIVQLSPSRNPIRSTLNSGQSGSTFKSSQPRPSLESRKRKSKKVNNLSRNQSGEISSQNSPLRPNTSTGDRAGPNVIRIKSSSRSASQPLDVKQTMKQTPEGGLTPPIKFNYSEEDPVVVGSLPQSRFLCPDLTQRHEDNMGEAIKELYSPSPGPMLCHPRGSTPSSLLNILNPIGVDSSHRPFDRNPSPPRRLQPHESIASSHHIYPNRSPSHHERLPHSHSSSLSQSQFPSYHARPQSPTGVGRFGSGCSPSQTHQSPQHSHLLSHLQHPSPHFQPGHLPFPQPSSQSTLQPSLHRRSSSTSYLPSSLHLDQQEKNCPSHNLNTRLYIDNLSSSSTLTTGNKHDLPNPINSNDSYWKTDLNNRPDSSSSSSWWDEEESPLHSS</sequence>
<feature type="region of interest" description="Disordered" evidence="5">
    <location>
        <begin position="59"/>
        <end position="100"/>
    </location>
</feature>
<evidence type="ECO:0000313" key="7">
    <source>
        <dbReference type="EMBL" id="MBW0534151.1"/>
    </source>
</evidence>
<dbReference type="GO" id="GO:0046872">
    <property type="term" value="F:metal ion binding"/>
    <property type="evidence" value="ECO:0007669"/>
    <property type="project" value="UniProtKB-KW"/>
</dbReference>
<keyword evidence="3" id="KW-0408">Iron</keyword>
<dbReference type="PROSITE" id="PS51184">
    <property type="entry name" value="JMJC"/>
    <property type="match status" value="1"/>
</dbReference>
<dbReference type="SMART" id="SM00558">
    <property type="entry name" value="JmjC"/>
    <property type="match status" value="1"/>
</dbReference>
<feature type="region of interest" description="Disordered" evidence="5">
    <location>
        <begin position="721"/>
        <end position="817"/>
    </location>
</feature>
<dbReference type="EMBL" id="AVOT02039160">
    <property type="protein sequence ID" value="MBW0534151.1"/>
    <property type="molecule type" value="Genomic_DNA"/>
</dbReference>
<feature type="compositionally biased region" description="Polar residues" evidence="5">
    <location>
        <begin position="1060"/>
        <end position="1076"/>
    </location>
</feature>
<feature type="compositionally biased region" description="Basic and acidic residues" evidence="5">
    <location>
        <begin position="74"/>
        <end position="88"/>
    </location>
</feature>
<feature type="region of interest" description="Disordered" evidence="5">
    <location>
        <begin position="871"/>
        <end position="1015"/>
    </location>
</feature>
<evidence type="ECO:0000259" key="6">
    <source>
        <dbReference type="PROSITE" id="PS51184"/>
    </source>
</evidence>
<evidence type="ECO:0000313" key="8">
    <source>
        <dbReference type="Proteomes" id="UP000765509"/>
    </source>
</evidence>
<dbReference type="GO" id="GO:0005634">
    <property type="term" value="C:nucleus"/>
    <property type="evidence" value="ECO:0007669"/>
    <property type="project" value="UniProtKB-SubCell"/>
</dbReference>
<dbReference type="AlphaFoldDB" id="A0A9Q3F5H7"/>
<gene>
    <name evidence="7" type="ORF">O181_073866</name>
</gene>
<evidence type="ECO:0000256" key="3">
    <source>
        <dbReference type="ARBA" id="ARBA00023004"/>
    </source>
</evidence>
<evidence type="ECO:0000256" key="1">
    <source>
        <dbReference type="ARBA" id="ARBA00004123"/>
    </source>
</evidence>
<proteinExistence type="predicted"/>
<dbReference type="GO" id="GO:0006355">
    <property type="term" value="P:regulation of DNA-templated transcription"/>
    <property type="evidence" value="ECO:0007669"/>
    <property type="project" value="TreeGrafter"/>
</dbReference>
<feature type="compositionally biased region" description="Polar residues" evidence="5">
    <location>
        <begin position="754"/>
        <end position="779"/>
    </location>
</feature>
<dbReference type="InterPro" id="IPR013083">
    <property type="entry name" value="Znf_RING/FYVE/PHD"/>
</dbReference>
<dbReference type="Gene3D" id="3.30.40.10">
    <property type="entry name" value="Zinc/RING finger domain, C3HC4 (zinc finger)"/>
    <property type="match status" value="1"/>
</dbReference>
<dbReference type="SUPFAM" id="SSF57903">
    <property type="entry name" value="FYVE/PHD zinc finger"/>
    <property type="match status" value="1"/>
</dbReference>
<dbReference type="InterPro" id="IPR003347">
    <property type="entry name" value="JmjC_dom"/>
</dbReference>
<dbReference type="Pfam" id="PF21323">
    <property type="entry name" value="KDM5_C-hel"/>
    <property type="match status" value="1"/>
</dbReference>